<feature type="transmembrane region" description="Helical" evidence="7">
    <location>
        <begin position="770"/>
        <end position="792"/>
    </location>
</feature>
<dbReference type="InterPro" id="IPR003838">
    <property type="entry name" value="ABC3_permease_C"/>
</dbReference>
<dbReference type="PANTHER" id="PTHR30572:SF4">
    <property type="entry name" value="ABC TRANSPORTER PERMEASE YTRF"/>
    <property type="match status" value="1"/>
</dbReference>
<feature type="domain" description="ABC3 transporter permease C-terminal" evidence="8">
    <location>
        <begin position="298"/>
        <end position="409"/>
    </location>
</feature>
<feature type="transmembrane region" description="Helical" evidence="7">
    <location>
        <begin position="736"/>
        <end position="758"/>
    </location>
</feature>
<feature type="transmembrane region" description="Helical" evidence="7">
    <location>
        <begin position="290"/>
        <end position="313"/>
    </location>
</feature>
<feature type="transmembrane region" description="Helical" evidence="7">
    <location>
        <begin position="336"/>
        <end position="360"/>
    </location>
</feature>
<evidence type="ECO:0000256" key="1">
    <source>
        <dbReference type="ARBA" id="ARBA00004651"/>
    </source>
</evidence>
<dbReference type="GO" id="GO:0022857">
    <property type="term" value="F:transmembrane transporter activity"/>
    <property type="evidence" value="ECO:0007669"/>
    <property type="project" value="TreeGrafter"/>
</dbReference>
<comment type="similarity">
    <text evidence="6">Belongs to the ABC-4 integral membrane protein family.</text>
</comment>
<keyword evidence="2" id="KW-1003">Cell membrane</keyword>
<dbReference type="RefSeq" id="WP_044837040.1">
    <property type="nucleotide sequence ID" value="NZ_CP059733.1"/>
</dbReference>
<dbReference type="PANTHER" id="PTHR30572">
    <property type="entry name" value="MEMBRANE COMPONENT OF TRANSPORTER-RELATED"/>
    <property type="match status" value="1"/>
</dbReference>
<organism evidence="10 11">
    <name type="scientific">Thalassomonas viridans</name>
    <dbReference type="NCBI Taxonomy" id="137584"/>
    <lineage>
        <taxon>Bacteria</taxon>
        <taxon>Pseudomonadati</taxon>
        <taxon>Pseudomonadota</taxon>
        <taxon>Gammaproteobacteria</taxon>
        <taxon>Alteromonadales</taxon>
        <taxon>Colwelliaceae</taxon>
        <taxon>Thalassomonas</taxon>
    </lineage>
</organism>
<evidence type="ECO:0000256" key="7">
    <source>
        <dbReference type="SAM" id="Phobius"/>
    </source>
</evidence>
<accession>A0AAF0C7J3</accession>
<comment type="subcellular location">
    <subcellularLocation>
        <location evidence="1">Cell membrane</location>
        <topology evidence="1">Multi-pass membrane protein</topology>
    </subcellularLocation>
</comment>
<dbReference type="EMBL" id="CP059733">
    <property type="protein sequence ID" value="WDE03763.1"/>
    <property type="molecule type" value="Genomic_DNA"/>
</dbReference>
<evidence type="ECO:0000256" key="4">
    <source>
        <dbReference type="ARBA" id="ARBA00022989"/>
    </source>
</evidence>
<dbReference type="Proteomes" id="UP000032352">
    <property type="component" value="Chromosome"/>
</dbReference>
<dbReference type="Pfam" id="PF02687">
    <property type="entry name" value="FtsX"/>
    <property type="match status" value="2"/>
</dbReference>
<sequence>MLQQIKYQYQQAWASLRLKPAFMFSIITTIGITFGVLISVLSLAYMMLASPLPYPQQERLYRVNHDFYDENNQLATSAFTYPGLVHLYRKQQVFDQAALLYYIRDVITSHPDQAGVNSTYVSPQWFGMLDIPLHLGRGFGAGEAVDSFNPVAVISYQSWLQTFNGAPDILEQSIDIRGVSYRIIGVTAGHFIEPELYQTGRVTDIWLPWDYNWTGQMRWGGWEKTEESTVFIGRLKPEYTPGQAARALGTEIDSVWQENTAASAHYRDWHLEASLDSLKSVILADSKGTLFYLVAGVIALGIIALVNIANLFMSHTLEQARTLAIHAALGARKKQLFYRIFGQTSLLMLFSMILALYIAKLGFTLMQHQLDGLLPRVDELGFNAFTLILTLALLFFLAWLFAAVSTSTINFRQLNLALQHSGKNTGVQIPRARRKMLIGTQVMVATVLVFLNIALFQQALSVLTQNPGMDIDNSWQLRLTHTSEATTSREEKLSVLTEIQNRLAELPQVSQVSRSLAPLIWFGLMPTRTYDAEYLTQAKFVDQDYFRLLGQPLLEGDYFSANDVRDRNRVMIVNDVFARQLNPNGSVLGRQVGIFGDQQYTITGVVKGILLPGESHIPPRRYTPDSGARMNLMIKLKPRQQLTRTQIIDLLATVDSRYHIFSLRALPAIKDQQVFRERATLLASAALTLITLFLAGLGLYGILNYSCQVRRFEIGTRLALGAKRHDILALIIRDNAAAIVTGVGLALALLLALYLGFAQNYEHYLGRQQPLVLTLTLSLISLLSLAACYWPLRPLINRPAALALRGT</sequence>
<evidence type="ECO:0000313" key="10">
    <source>
        <dbReference type="EMBL" id="WDE03763.1"/>
    </source>
</evidence>
<feature type="transmembrane region" description="Helical" evidence="7">
    <location>
        <begin position="21"/>
        <end position="48"/>
    </location>
</feature>
<reference evidence="10 11" key="1">
    <citation type="journal article" date="2015" name="Genome Announc.">
        <title>Draft Genome Sequences of Marine Isolates of Thalassomonas viridans and Thalassomonas actiniarum.</title>
        <authorList>
            <person name="Olonade I."/>
            <person name="van Zyl L.J."/>
            <person name="Trindade M."/>
        </authorList>
    </citation>
    <scope>NUCLEOTIDE SEQUENCE [LARGE SCALE GENOMIC DNA]</scope>
    <source>
        <strain evidence="10 11">XOM25</strain>
    </source>
</reference>
<evidence type="ECO:0000313" key="11">
    <source>
        <dbReference type="Proteomes" id="UP000032352"/>
    </source>
</evidence>
<feature type="transmembrane region" description="Helical" evidence="7">
    <location>
        <begin position="380"/>
        <end position="404"/>
    </location>
</feature>
<feature type="domain" description="ABC3 transporter permease C-terminal" evidence="8">
    <location>
        <begin position="687"/>
        <end position="798"/>
    </location>
</feature>
<dbReference type="KEGG" id="tvd:SG34_020615"/>
<evidence type="ECO:0000259" key="8">
    <source>
        <dbReference type="Pfam" id="PF02687"/>
    </source>
</evidence>
<evidence type="ECO:0000256" key="3">
    <source>
        <dbReference type="ARBA" id="ARBA00022692"/>
    </source>
</evidence>
<reference evidence="10 11" key="2">
    <citation type="journal article" date="2022" name="Mar. Drugs">
        <title>Bioassay-Guided Fractionation Leads to the Detection of Cholic Acid Generated by the Rare Thalassomonas sp.</title>
        <authorList>
            <person name="Pheiffer F."/>
            <person name="Schneider Y.K."/>
            <person name="Hansen E.H."/>
            <person name="Andersen J.H."/>
            <person name="Isaksson J."/>
            <person name="Busche T."/>
            <person name="R C."/>
            <person name="Kalinowski J."/>
            <person name="Zyl L.V."/>
            <person name="Trindade M."/>
        </authorList>
    </citation>
    <scope>NUCLEOTIDE SEQUENCE [LARGE SCALE GENOMIC DNA]</scope>
    <source>
        <strain evidence="10 11">XOM25</strain>
    </source>
</reference>
<dbReference type="GO" id="GO:0005886">
    <property type="term" value="C:plasma membrane"/>
    <property type="evidence" value="ECO:0007669"/>
    <property type="project" value="UniProtKB-SubCell"/>
</dbReference>
<gene>
    <name evidence="10" type="ORF">SG34_020615</name>
</gene>
<protein>
    <submittedName>
        <fullName evidence="10">ABC transporter permease</fullName>
    </submittedName>
</protein>
<keyword evidence="5 7" id="KW-0472">Membrane</keyword>
<feature type="transmembrane region" description="Helical" evidence="7">
    <location>
        <begin position="681"/>
        <end position="703"/>
    </location>
</feature>
<dbReference type="AlphaFoldDB" id="A0AAF0C7J3"/>
<evidence type="ECO:0000256" key="5">
    <source>
        <dbReference type="ARBA" id="ARBA00023136"/>
    </source>
</evidence>
<name>A0AAF0C7J3_9GAMM</name>
<keyword evidence="3 7" id="KW-0812">Transmembrane</keyword>
<keyword evidence="11" id="KW-1185">Reference proteome</keyword>
<feature type="transmembrane region" description="Helical" evidence="7">
    <location>
        <begin position="436"/>
        <end position="456"/>
    </location>
</feature>
<evidence type="ECO:0000256" key="2">
    <source>
        <dbReference type="ARBA" id="ARBA00022475"/>
    </source>
</evidence>
<evidence type="ECO:0000259" key="9">
    <source>
        <dbReference type="Pfam" id="PF12704"/>
    </source>
</evidence>
<evidence type="ECO:0000256" key="6">
    <source>
        <dbReference type="ARBA" id="ARBA00038076"/>
    </source>
</evidence>
<feature type="domain" description="MacB-like periplasmic core" evidence="9">
    <location>
        <begin position="448"/>
        <end position="643"/>
    </location>
</feature>
<proteinExistence type="inferred from homology"/>
<keyword evidence="4 7" id="KW-1133">Transmembrane helix</keyword>
<feature type="domain" description="MacB-like periplasmic core" evidence="9">
    <location>
        <begin position="25"/>
        <end position="248"/>
    </location>
</feature>
<dbReference type="InterPro" id="IPR050250">
    <property type="entry name" value="Macrolide_Exporter_MacB"/>
</dbReference>
<dbReference type="InterPro" id="IPR025857">
    <property type="entry name" value="MacB_PCD"/>
</dbReference>
<dbReference type="Pfam" id="PF12704">
    <property type="entry name" value="MacB_PCD"/>
    <property type="match status" value="2"/>
</dbReference>